<dbReference type="GO" id="GO:0005886">
    <property type="term" value="C:plasma membrane"/>
    <property type="evidence" value="ECO:0000318"/>
    <property type="project" value="GO_Central"/>
</dbReference>
<feature type="compositionally biased region" description="Polar residues" evidence="16">
    <location>
        <begin position="794"/>
        <end position="811"/>
    </location>
</feature>
<dbReference type="GO" id="GO:0002229">
    <property type="term" value="P:defense response to oomycetes"/>
    <property type="evidence" value="ECO:0007669"/>
    <property type="project" value="UniProtKB-ARBA"/>
</dbReference>
<dbReference type="RefSeq" id="XP_024357960.1">
    <property type="nucleotide sequence ID" value="XM_024502192.2"/>
</dbReference>
<dbReference type="Gramene" id="Pp3c20_6870V3.6">
    <property type="protein sequence ID" value="Pp3c20_6870V3.6"/>
    <property type="gene ID" value="Pp3c20_6870"/>
</dbReference>
<dbReference type="PROSITE" id="PS00108">
    <property type="entry name" value="PROTEIN_KINASE_ST"/>
    <property type="match status" value="1"/>
</dbReference>
<dbReference type="PROSITE" id="PS50011">
    <property type="entry name" value="PROTEIN_KINASE_DOM"/>
    <property type="match status" value="1"/>
</dbReference>
<keyword evidence="3" id="KW-0723">Serine/threonine-protein kinase</keyword>
<dbReference type="EMBL" id="ABEU02000020">
    <property type="protein sequence ID" value="PNR32875.1"/>
    <property type="molecule type" value="Genomic_DNA"/>
</dbReference>
<dbReference type="KEGG" id="ppp:112273425"/>
<dbReference type="Pfam" id="PF00954">
    <property type="entry name" value="S_locus_glycop"/>
    <property type="match status" value="1"/>
</dbReference>
<evidence type="ECO:0000256" key="17">
    <source>
        <dbReference type="SAM" id="Phobius"/>
    </source>
</evidence>
<proteinExistence type="predicted"/>
<evidence type="ECO:0000256" key="10">
    <source>
        <dbReference type="ARBA" id="ARBA00022989"/>
    </source>
</evidence>
<dbReference type="EnsemblPlants" id="Pp3c20_6870V3.5">
    <property type="protein sequence ID" value="Pp3c20_6870V3.5"/>
    <property type="gene ID" value="Pp3c20_6870"/>
</dbReference>
<dbReference type="CDD" id="cd01098">
    <property type="entry name" value="PAN_AP_plant"/>
    <property type="match status" value="1"/>
</dbReference>
<dbReference type="PROSITE" id="PS00107">
    <property type="entry name" value="PROTEIN_KINASE_ATP"/>
    <property type="match status" value="1"/>
</dbReference>
<dbReference type="InterPro" id="IPR000858">
    <property type="entry name" value="S_locus_glycoprot_dom"/>
</dbReference>
<evidence type="ECO:0000256" key="16">
    <source>
        <dbReference type="SAM" id="MobiDB-lite"/>
    </source>
</evidence>
<dbReference type="GeneID" id="112273425"/>
<dbReference type="Pfam" id="PF00069">
    <property type="entry name" value="Pkinase"/>
    <property type="match status" value="1"/>
</dbReference>
<evidence type="ECO:0000256" key="11">
    <source>
        <dbReference type="ARBA" id="ARBA00023136"/>
    </source>
</evidence>
<feature type="binding site" evidence="15">
    <location>
        <position position="556"/>
    </location>
    <ligand>
        <name>ATP</name>
        <dbReference type="ChEBI" id="CHEBI:30616"/>
    </ligand>
</feature>
<keyword evidence="5 17" id="KW-0812">Transmembrane</keyword>
<evidence type="ECO:0000256" key="9">
    <source>
        <dbReference type="ARBA" id="ARBA00022840"/>
    </source>
</evidence>
<dbReference type="FunFam" id="3.30.200.20:FF:000015">
    <property type="entry name" value="Somatic embryogenesis receptor kinase 1"/>
    <property type="match status" value="1"/>
</dbReference>
<dbReference type="Gramene" id="Pp3c20_6870V3.1">
    <property type="protein sequence ID" value="Pp3c20_6870V3.1"/>
    <property type="gene ID" value="Pp3c20_6870"/>
</dbReference>
<dbReference type="CDD" id="cd00028">
    <property type="entry name" value="B_lectin"/>
    <property type="match status" value="1"/>
</dbReference>
<dbReference type="RefSeq" id="XP_024357959.1">
    <property type="nucleotide sequence ID" value="XM_024502191.2"/>
</dbReference>
<dbReference type="InterPro" id="IPR011009">
    <property type="entry name" value="Kinase-like_dom_sf"/>
</dbReference>
<reference evidence="20 22" key="1">
    <citation type="journal article" date="2008" name="Science">
        <title>The Physcomitrella genome reveals evolutionary insights into the conquest of land by plants.</title>
        <authorList>
            <person name="Rensing S."/>
            <person name="Lang D."/>
            <person name="Zimmer A."/>
            <person name="Terry A."/>
            <person name="Salamov A."/>
            <person name="Shapiro H."/>
            <person name="Nishiyama T."/>
            <person name="Perroud P.-F."/>
            <person name="Lindquist E."/>
            <person name="Kamisugi Y."/>
            <person name="Tanahashi T."/>
            <person name="Sakakibara K."/>
            <person name="Fujita T."/>
            <person name="Oishi K."/>
            <person name="Shin-I T."/>
            <person name="Kuroki Y."/>
            <person name="Toyoda A."/>
            <person name="Suzuki Y."/>
            <person name="Hashimoto A."/>
            <person name="Yamaguchi K."/>
            <person name="Sugano A."/>
            <person name="Kohara Y."/>
            <person name="Fujiyama A."/>
            <person name="Anterola A."/>
            <person name="Aoki S."/>
            <person name="Ashton N."/>
            <person name="Barbazuk W.B."/>
            <person name="Barker E."/>
            <person name="Bennetzen J."/>
            <person name="Bezanilla M."/>
            <person name="Blankenship R."/>
            <person name="Cho S.H."/>
            <person name="Dutcher S."/>
            <person name="Estelle M."/>
            <person name="Fawcett J.A."/>
            <person name="Gundlach H."/>
            <person name="Hanada K."/>
            <person name="Heyl A."/>
            <person name="Hicks K.A."/>
            <person name="Hugh J."/>
            <person name="Lohr M."/>
            <person name="Mayer K."/>
            <person name="Melkozernov A."/>
            <person name="Murata T."/>
            <person name="Nelson D."/>
            <person name="Pils B."/>
            <person name="Prigge M."/>
            <person name="Reiss B."/>
            <person name="Renner T."/>
            <person name="Rombauts S."/>
            <person name="Rushton P."/>
            <person name="Sanderfoot A."/>
            <person name="Schween G."/>
            <person name="Shiu S.-H."/>
            <person name="Stueber K."/>
            <person name="Theodoulou F.L."/>
            <person name="Tu H."/>
            <person name="Van de Peer Y."/>
            <person name="Verrier P.J."/>
            <person name="Waters E."/>
            <person name="Wood A."/>
            <person name="Yang L."/>
            <person name="Cove D."/>
            <person name="Cuming A."/>
            <person name="Hasebe M."/>
            <person name="Lucas S."/>
            <person name="Mishler D.B."/>
            <person name="Reski R."/>
            <person name="Grigoriev I."/>
            <person name="Quatrano R.S."/>
            <person name="Boore J.L."/>
        </authorList>
    </citation>
    <scope>NUCLEOTIDE SEQUENCE [LARGE SCALE GENOMIC DNA]</scope>
    <source>
        <strain evidence="21 22">cv. Gransden 2004</strain>
    </source>
</reference>
<dbReference type="InterPro" id="IPR024171">
    <property type="entry name" value="SRK-like_kinase"/>
</dbReference>
<evidence type="ECO:0000256" key="14">
    <source>
        <dbReference type="ARBA" id="ARBA00023180"/>
    </source>
</evidence>
<evidence type="ECO:0000313" key="21">
    <source>
        <dbReference type="EnsemblPlants" id="Pp3c20_6870V3.1"/>
    </source>
</evidence>
<dbReference type="InterPro" id="IPR008271">
    <property type="entry name" value="Ser/Thr_kinase_AS"/>
</dbReference>
<evidence type="ECO:0000256" key="1">
    <source>
        <dbReference type="ARBA" id="ARBA00004251"/>
    </source>
</evidence>
<dbReference type="AlphaFoldDB" id="A0A2K1IUB9"/>
<evidence type="ECO:0000256" key="13">
    <source>
        <dbReference type="ARBA" id="ARBA00023170"/>
    </source>
</evidence>
<dbReference type="RefSeq" id="XP_024357958.1">
    <property type="nucleotide sequence ID" value="XM_024502190.2"/>
</dbReference>
<gene>
    <name evidence="21" type="primary">LOC112273425</name>
    <name evidence="20" type="ORF">PHYPA_024818</name>
</gene>
<accession>A0A2K1IUB9</accession>
<dbReference type="RefSeq" id="XP_024357962.1">
    <property type="nucleotide sequence ID" value="XM_024502194.2"/>
</dbReference>
<evidence type="ECO:0000256" key="5">
    <source>
        <dbReference type="ARBA" id="ARBA00022692"/>
    </source>
</evidence>
<organism evidence="20">
    <name type="scientific">Physcomitrium patens</name>
    <name type="common">Spreading-leaved earth moss</name>
    <name type="synonym">Physcomitrella patens</name>
    <dbReference type="NCBI Taxonomy" id="3218"/>
    <lineage>
        <taxon>Eukaryota</taxon>
        <taxon>Viridiplantae</taxon>
        <taxon>Streptophyta</taxon>
        <taxon>Embryophyta</taxon>
        <taxon>Bryophyta</taxon>
        <taxon>Bryophytina</taxon>
        <taxon>Bryopsida</taxon>
        <taxon>Funariidae</taxon>
        <taxon>Funariales</taxon>
        <taxon>Funariaceae</taxon>
        <taxon>Physcomitrium</taxon>
    </lineage>
</organism>
<evidence type="ECO:0000313" key="20">
    <source>
        <dbReference type="EMBL" id="PNR32875.1"/>
    </source>
</evidence>
<keyword evidence="13" id="KW-0675">Receptor</keyword>
<keyword evidence="2" id="KW-1003">Cell membrane</keyword>
<keyword evidence="8" id="KW-0418">Kinase</keyword>
<dbReference type="RefSeq" id="XP_024357957.1">
    <property type="nucleotide sequence ID" value="XM_024502189.2"/>
</dbReference>
<evidence type="ECO:0000256" key="3">
    <source>
        <dbReference type="ARBA" id="ARBA00022527"/>
    </source>
</evidence>
<dbReference type="InterPro" id="IPR017441">
    <property type="entry name" value="Protein_kinase_ATP_BS"/>
</dbReference>
<keyword evidence="11 17" id="KW-0472">Membrane</keyword>
<dbReference type="OrthoDB" id="1919803at2759"/>
<keyword evidence="10 17" id="KW-1133">Transmembrane helix</keyword>
<evidence type="ECO:0000256" key="12">
    <source>
        <dbReference type="ARBA" id="ARBA00023157"/>
    </source>
</evidence>
<feature type="region of interest" description="Disordered" evidence="16">
    <location>
        <begin position="782"/>
        <end position="824"/>
    </location>
</feature>
<dbReference type="Gene3D" id="3.30.200.20">
    <property type="entry name" value="Phosphorylase Kinase, domain 1"/>
    <property type="match status" value="1"/>
</dbReference>
<dbReference type="Pfam" id="PF01453">
    <property type="entry name" value="B_lectin"/>
    <property type="match status" value="1"/>
</dbReference>
<dbReference type="InterPro" id="IPR001480">
    <property type="entry name" value="Bulb-type_lectin_dom"/>
</dbReference>
<dbReference type="Gene3D" id="2.90.10.10">
    <property type="entry name" value="Bulb-type lectin domain"/>
    <property type="match status" value="1"/>
</dbReference>
<keyword evidence="14" id="KW-0325">Glycoprotein</keyword>
<keyword evidence="7 15" id="KW-0547">Nucleotide-binding</keyword>
<dbReference type="Gramene" id="Pp3c20_6870V3.3">
    <property type="protein sequence ID" value="Pp3c20_6870V3.3"/>
    <property type="gene ID" value="Pp3c20_6870"/>
</dbReference>
<dbReference type="OMA" id="RRERCQP"/>
<dbReference type="PaxDb" id="3218-PP1S9_214V6.1"/>
<protein>
    <submittedName>
        <fullName evidence="20 21">Uncharacterized protein</fullName>
    </submittedName>
</protein>
<feature type="compositionally biased region" description="Basic and acidic residues" evidence="16">
    <location>
        <begin position="812"/>
        <end position="824"/>
    </location>
</feature>
<dbReference type="PIRSF" id="PIRSF000641">
    <property type="entry name" value="SRK"/>
    <property type="match status" value="1"/>
</dbReference>
<dbReference type="GO" id="GO:0004674">
    <property type="term" value="F:protein serine/threonine kinase activity"/>
    <property type="evidence" value="ECO:0007669"/>
    <property type="project" value="UniProtKB-KW"/>
</dbReference>
<dbReference type="SUPFAM" id="SSF56112">
    <property type="entry name" value="Protein kinase-like (PK-like)"/>
    <property type="match status" value="1"/>
</dbReference>
<keyword evidence="6" id="KW-0732">Signal</keyword>
<dbReference type="Gramene" id="Pp3c20_6870V3.2">
    <property type="protein sequence ID" value="Pp3c20_6870V3.2"/>
    <property type="gene ID" value="Pp3c20_6870"/>
</dbReference>
<evidence type="ECO:0000259" key="19">
    <source>
        <dbReference type="PROSITE" id="PS50927"/>
    </source>
</evidence>
<dbReference type="PANTHER" id="PTHR47974:SF23">
    <property type="entry name" value="RECEPTOR-LIKE SERINE_THREONINE-PROTEIN KINASE"/>
    <property type="match status" value="1"/>
</dbReference>
<evidence type="ECO:0000256" key="4">
    <source>
        <dbReference type="ARBA" id="ARBA00022679"/>
    </source>
</evidence>
<keyword evidence="4" id="KW-0808">Transferase</keyword>
<dbReference type="EnsemblPlants" id="Pp3c20_6870V3.1">
    <property type="protein sequence ID" value="Pp3c20_6870V3.1"/>
    <property type="gene ID" value="Pp3c20_6870"/>
</dbReference>
<dbReference type="InterPro" id="IPR000719">
    <property type="entry name" value="Prot_kinase_dom"/>
</dbReference>
<reference evidence="21" key="3">
    <citation type="submission" date="2020-12" db="UniProtKB">
        <authorList>
            <consortium name="EnsemblPlants"/>
        </authorList>
    </citation>
    <scope>IDENTIFICATION</scope>
</reference>
<dbReference type="EnsemblPlants" id="Pp3c20_6870V3.2">
    <property type="protein sequence ID" value="Pp3c20_6870V3.2"/>
    <property type="gene ID" value="Pp3c20_6870"/>
</dbReference>
<dbReference type="SUPFAM" id="SSF51110">
    <property type="entry name" value="alpha-D-mannose-specific plant lectins"/>
    <property type="match status" value="1"/>
</dbReference>
<dbReference type="GO" id="GO:0005524">
    <property type="term" value="F:ATP binding"/>
    <property type="evidence" value="ECO:0007669"/>
    <property type="project" value="UniProtKB-UniRule"/>
</dbReference>
<keyword evidence="9 15" id="KW-0067">ATP-binding</keyword>
<dbReference type="SMART" id="SM00108">
    <property type="entry name" value="B_lectin"/>
    <property type="match status" value="1"/>
</dbReference>
<dbReference type="FunFam" id="1.10.510.10:FF:000240">
    <property type="entry name" value="Lectin-domain containing receptor kinase A4.3"/>
    <property type="match status" value="1"/>
</dbReference>
<keyword evidence="12" id="KW-1015">Disulfide bond</keyword>
<sequence>MRKKKFGILDVEFFTRLSLALLLLLFLAVKAQGASTLLRSRTITTTDPTLVSSNGAFTLGFFPASNGRDYGFGIWYAQLAHVVITVVWMPRRDIRLSRLAYLQFSEDGTLRLFDPVWSALSPVWTAGNNPSIAEVLELHESGNLMLLDGSNTVIWQSFDSPTDTLLPGQALFTNMSQSLVSWQSADDWSEGYYLCGWVSIEGTSLTSILALSWNGKSIESWNHTSWSANKSVTGGVTLFPYLFNYPASDYIYLDPYNGSFYAGNISAQYLVMSSTSHSPGPLRRVTLDRDGGLRLYSWTLGTSTQWAVEGNWVSEPCGVYAECGPYGVCSPDPLSPAYLGKCSCPPDDFEFIDPMDPLKGCKPIFEFPLHSCITNTSKIRLKKVGDTDYPFANRLYPYINTTESACIQTCLDDCRCAGAVFWRRDGRCYIKSGPLFNGGYPQDVGNHSAYLKVLTSPLISPGRKDNLISIVSGIVSGAVIVVLVLVLIAWTCWKRRRERCQPMLTDQYLLGPRKFSLRELNIATKNFSQSELIGRGGMGSVYKGTLRPSGTVVAVKRIRHESKGGEQGFLAEASSISQIRHRNLVQLKGWCIEDNKFLLVYDYMPNGSLDQWLYDGRSEASRRRQRTGKDQLPWSLRYSIVTGIAAALAYLHEDWQQCVLHRDIKSSNVLLDAEFNAHLGDFGLARLIDHQKVEKTTLMAGTLGYMAPEMPFTGKATKETDVYSFGVLMLEVVCGKKPVDSHSNDLDMEPQDVVLLHKVWRAHEAGDILAAVDPRLRKESDKVVASERAAPRASSLSHNGPNASVRTNGDSSEPKYDKEGVDLTEEPIHGVEVMDREKDEKMRTLHLGLLCCLPYPNARPSMRLVHQILTGDVTAIPSLPGVNQFTYLDVLSAVRGEHYPQRLVSEHINSDVISTPSSL</sequence>
<dbReference type="Gene3D" id="1.10.510.10">
    <property type="entry name" value="Transferase(Phosphotransferase) domain 1"/>
    <property type="match status" value="1"/>
</dbReference>
<dbReference type="PROSITE" id="PS50927">
    <property type="entry name" value="BULB_LECTIN"/>
    <property type="match status" value="1"/>
</dbReference>
<dbReference type="SMART" id="SM00220">
    <property type="entry name" value="S_TKc"/>
    <property type="match status" value="1"/>
</dbReference>
<feature type="transmembrane region" description="Helical" evidence="17">
    <location>
        <begin position="467"/>
        <end position="493"/>
    </location>
</feature>
<name>A0A2K1IUB9_PHYPA</name>
<evidence type="ECO:0000256" key="8">
    <source>
        <dbReference type="ARBA" id="ARBA00022777"/>
    </source>
</evidence>
<keyword evidence="22" id="KW-1185">Reference proteome</keyword>
<evidence type="ECO:0000256" key="7">
    <source>
        <dbReference type="ARBA" id="ARBA00022741"/>
    </source>
</evidence>
<feature type="domain" description="Protein kinase" evidence="18">
    <location>
        <begin position="527"/>
        <end position="869"/>
    </location>
</feature>
<comment type="subcellular location">
    <subcellularLocation>
        <location evidence="1">Cell membrane</location>
        <topology evidence="1">Single-pass type I membrane protein</topology>
    </subcellularLocation>
</comment>
<dbReference type="Proteomes" id="UP000006727">
    <property type="component" value="Chromosome 20"/>
</dbReference>
<dbReference type="STRING" id="3218.A0A2K1IUB9"/>
<evidence type="ECO:0000256" key="6">
    <source>
        <dbReference type="ARBA" id="ARBA00022729"/>
    </source>
</evidence>
<dbReference type="EnsemblPlants" id="Pp3c20_6870V3.3">
    <property type="protein sequence ID" value="Pp3c20_6870V3.3"/>
    <property type="gene ID" value="Pp3c20_6870"/>
</dbReference>
<evidence type="ECO:0000256" key="15">
    <source>
        <dbReference type="PROSITE-ProRule" id="PRU10141"/>
    </source>
</evidence>
<dbReference type="RefSeq" id="XP_073385637.1">
    <property type="nucleotide sequence ID" value="XM_073529536.1"/>
</dbReference>
<dbReference type="InterPro" id="IPR036426">
    <property type="entry name" value="Bulb-type_lectin_dom_sf"/>
</dbReference>
<dbReference type="Gramene" id="Pp3c20_6870V3.5">
    <property type="protein sequence ID" value="Pp3c20_6870V3.5"/>
    <property type="gene ID" value="Pp3c20_6870"/>
</dbReference>
<evidence type="ECO:0000256" key="2">
    <source>
        <dbReference type="ARBA" id="ARBA00022475"/>
    </source>
</evidence>
<dbReference type="EnsemblPlants" id="Pp3c20_6870V3.6">
    <property type="protein sequence ID" value="Pp3c20_6870V3.6"/>
    <property type="gene ID" value="Pp3c20_6870"/>
</dbReference>
<reference evidence="20 22" key="2">
    <citation type="journal article" date="2018" name="Plant J.">
        <title>The Physcomitrella patens chromosome-scale assembly reveals moss genome structure and evolution.</title>
        <authorList>
            <person name="Lang D."/>
            <person name="Ullrich K.K."/>
            <person name="Murat F."/>
            <person name="Fuchs J."/>
            <person name="Jenkins J."/>
            <person name="Haas F.B."/>
            <person name="Piednoel M."/>
            <person name="Gundlach H."/>
            <person name="Van Bel M."/>
            <person name="Meyberg R."/>
            <person name="Vives C."/>
            <person name="Morata J."/>
            <person name="Symeonidi A."/>
            <person name="Hiss M."/>
            <person name="Muchero W."/>
            <person name="Kamisugi Y."/>
            <person name="Saleh O."/>
            <person name="Blanc G."/>
            <person name="Decker E.L."/>
            <person name="van Gessel N."/>
            <person name="Grimwood J."/>
            <person name="Hayes R.D."/>
            <person name="Graham S.W."/>
            <person name="Gunter L.E."/>
            <person name="McDaniel S.F."/>
            <person name="Hoernstein S.N.W."/>
            <person name="Larsson A."/>
            <person name="Li F.W."/>
            <person name="Perroud P.F."/>
            <person name="Phillips J."/>
            <person name="Ranjan P."/>
            <person name="Rokshar D.S."/>
            <person name="Rothfels C.J."/>
            <person name="Schneider L."/>
            <person name="Shu S."/>
            <person name="Stevenson D.W."/>
            <person name="Thummler F."/>
            <person name="Tillich M."/>
            <person name="Villarreal Aguilar J.C."/>
            <person name="Widiez T."/>
            <person name="Wong G.K."/>
            <person name="Wymore A."/>
            <person name="Zhang Y."/>
            <person name="Zimmer A.D."/>
            <person name="Quatrano R.S."/>
            <person name="Mayer K.F.X."/>
            <person name="Goodstein D."/>
            <person name="Casacuberta J.M."/>
            <person name="Vandepoele K."/>
            <person name="Reski R."/>
            <person name="Cuming A.C."/>
            <person name="Tuskan G.A."/>
            <person name="Maumus F."/>
            <person name="Salse J."/>
            <person name="Schmutz J."/>
            <person name="Rensing S.A."/>
        </authorList>
    </citation>
    <scope>NUCLEOTIDE SEQUENCE [LARGE SCALE GENOMIC DNA]</scope>
    <source>
        <strain evidence="21 22">cv. Gransden 2004</strain>
    </source>
</reference>
<evidence type="ECO:0000259" key="18">
    <source>
        <dbReference type="PROSITE" id="PS50011"/>
    </source>
</evidence>
<feature type="domain" description="Bulb-type lectin" evidence="19">
    <location>
        <begin position="35"/>
        <end position="159"/>
    </location>
</feature>
<feature type="transmembrane region" description="Helical" evidence="17">
    <location>
        <begin position="632"/>
        <end position="651"/>
    </location>
</feature>
<dbReference type="PANTHER" id="PTHR47974">
    <property type="entry name" value="OS07G0415500 PROTEIN"/>
    <property type="match status" value="1"/>
</dbReference>
<evidence type="ECO:0000313" key="22">
    <source>
        <dbReference type="Proteomes" id="UP000006727"/>
    </source>
</evidence>
<dbReference type="GO" id="GO:0048544">
    <property type="term" value="P:recognition of pollen"/>
    <property type="evidence" value="ECO:0007669"/>
    <property type="project" value="InterPro"/>
</dbReference>